<keyword evidence="2" id="KW-1185">Reference proteome</keyword>
<protein>
    <submittedName>
        <fullName evidence="1">Uncharacterized protein</fullName>
    </submittedName>
</protein>
<organism evidence="1 2">
    <name type="scientific">Guyanagaster necrorhizus</name>
    <dbReference type="NCBI Taxonomy" id="856835"/>
    <lineage>
        <taxon>Eukaryota</taxon>
        <taxon>Fungi</taxon>
        <taxon>Dikarya</taxon>
        <taxon>Basidiomycota</taxon>
        <taxon>Agaricomycotina</taxon>
        <taxon>Agaricomycetes</taxon>
        <taxon>Agaricomycetidae</taxon>
        <taxon>Agaricales</taxon>
        <taxon>Marasmiineae</taxon>
        <taxon>Physalacriaceae</taxon>
        <taxon>Guyanagaster</taxon>
    </lineage>
</organism>
<accession>A0A9P7VKL2</accession>
<dbReference type="OrthoDB" id="10036721at2759"/>
<dbReference type="GeneID" id="66101780"/>
<name>A0A9P7VKL2_9AGAR</name>
<sequence length="95" mass="10451">MNMVGVSRIRTNKTSAAGVDPLGHRPFHETIARPIENLLDDAYTLYVNGSNWLTIQAYSIAILDADENIIFADSMNTQPTVASLRMTYVSLPAPI</sequence>
<proteinExistence type="predicted"/>
<dbReference type="EMBL" id="MU250552">
    <property type="protein sequence ID" value="KAG7442298.1"/>
    <property type="molecule type" value="Genomic_DNA"/>
</dbReference>
<gene>
    <name evidence="1" type="ORF">BT62DRAFT_1079410</name>
</gene>
<dbReference type="AlphaFoldDB" id="A0A9P7VKL2"/>
<dbReference type="Proteomes" id="UP000812287">
    <property type="component" value="Unassembled WGS sequence"/>
</dbReference>
<dbReference type="RefSeq" id="XP_043035798.1">
    <property type="nucleotide sequence ID" value="XM_043179486.1"/>
</dbReference>
<comment type="caution">
    <text evidence="1">The sequence shown here is derived from an EMBL/GenBank/DDBJ whole genome shotgun (WGS) entry which is preliminary data.</text>
</comment>
<evidence type="ECO:0000313" key="1">
    <source>
        <dbReference type="EMBL" id="KAG7442298.1"/>
    </source>
</evidence>
<reference evidence="1" key="1">
    <citation type="submission" date="2020-11" db="EMBL/GenBank/DDBJ databases">
        <title>Adaptations for nitrogen fixation in a non-lichenized fungal sporocarp promotes dispersal by wood-feeding termites.</title>
        <authorList>
            <consortium name="DOE Joint Genome Institute"/>
            <person name="Koch R.A."/>
            <person name="Yoon G."/>
            <person name="Arayal U."/>
            <person name="Lail K."/>
            <person name="Amirebrahimi M."/>
            <person name="Labutti K."/>
            <person name="Lipzen A."/>
            <person name="Riley R."/>
            <person name="Barry K."/>
            <person name="Henrissat B."/>
            <person name="Grigoriev I.V."/>
            <person name="Herr J.R."/>
            <person name="Aime M.C."/>
        </authorList>
    </citation>
    <scope>NUCLEOTIDE SEQUENCE</scope>
    <source>
        <strain evidence="1">MCA 3950</strain>
    </source>
</reference>
<evidence type="ECO:0000313" key="2">
    <source>
        <dbReference type="Proteomes" id="UP000812287"/>
    </source>
</evidence>